<evidence type="ECO:0000256" key="1">
    <source>
        <dbReference type="SAM" id="MobiDB-lite"/>
    </source>
</evidence>
<dbReference type="AlphaFoldDB" id="A0AAE3LT72"/>
<sequence length="158" mass="17532">MKHLRALLYKFVMILAVLSIILGFVYGVSFGEILTISLILTIAAYVIGDLFVLPKAGNLTATIADFGLAFFGIWLLGSMFIDETIRLGVASFLSAVLITVGEIFFHAYLVRSVLNEPKDRKPSVNYRTKATPAYQTEMAEETYPEVNTGVNTKKEEKE</sequence>
<keyword evidence="2" id="KW-0812">Transmembrane</keyword>
<feature type="transmembrane region" description="Helical" evidence="2">
    <location>
        <begin position="33"/>
        <end position="52"/>
    </location>
</feature>
<feature type="region of interest" description="Disordered" evidence="1">
    <location>
        <begin position="137"/>
        <end position="158"/>
    </location>
</feature>
<organism evidence="3 4">
    <name type="scientific">Perspicuibacillus lycopersici</name>
    <dbReference type="NCBI Taxonomy" id="1325689"/>
    <lineage>
        <taxon>Bacteria</taxon>
        <taxon>Bacillati</taxon>
        <taxon>Bacillota</taxon>
        <taxon>Bacilli</taxon>
        <taxon>Bacillales</taxon>
        <taxon>Bacillaceae</taxon>
        <taxon>Perspicuibacillus</taxon>
    </lineage>
</organism>
<feature type="transmembrane region" description="Helical" evidence="2">
    <location>
        <begin position="87"/>
        <end position="110"/>
    </location>
</feature>
<dbReference type="EMBL" id="JAOUSF010000003">
    <property type="protein sequence ID" value="MCU9613573.1"/>
    <property type="molecule type" value="Genomic_DNA"/>
</dbReference>
<dbReference type="InterPro" id="IPR019649">
    <property type="entry name" value="DUF2512"/>
</dbReference>
<proteinExistence type="predicted"/>
<keyword evidence="2" id="KW-1133">Transmembrane helix</keyword>
<keyword evidence="4" id="KW-1185">Reference proteome</keyword>
<feature type="transmembrane region" description="Helical" evidence="2">
    <location>
        <begin position="7"/>
        <end position="27"/>
    </location>
</feature>
<feature type="transmembrane region" description="Helical" evidence="2">
    <location>
        <begin position="59"/>
        <end position="81"/>
    </location>
</feature>
<accession>A0AAE3LT72</accession>
<name>A0AAE3LT72_9BACI</name>
<protein>
    <submittedName>
        <fullName evidence="3">YndM family protein</fullName>
    </submittedName>
</protein>
<dbReference type="Pfam" id="PF10710">
    <property type="entry name" value="DUF2512"/>
    <property type="match status" value="1"/>
</dbReference>
<keyword evidence="2" id="KW-0472">Membrane</keyword>
<dbReference type="RefSeq" id="WP_263072815.1">
    <property type="nucleotide sequence ID" value="NZ_JAOUSF010000003.1"/>
</dbReference>
<evidence type="ECO:0000313" key="3">
    <source>
        <dbReference type="EMBL" id="MCU9613573.1"/>
    </source>
</evidence>
<evidence type="ECO:0000256" key="2">
    <source>
        <dbReference type="SAM" id="Phobius"/>
    </source>
</evidence>
<reference evidence="3" key="1">
    <citation type="submission" date="2022-10" db="EMBL/GenBank/DDBJ databases">
        <title>Description of Fervidibacillus gen. nov. in the family Fervidibacillaceae fam. nov. with two species, Fervidibacillus albus sp. nov., and Fervidibacillus halotolerans sp. nov., isolated from tidal flat sediments.</title>
        <authorList>
            <person name="Kwon K.K."/>
            <person name="Yang S.-H."/>
        </authorList>
    </citation>
    <scope>NUCLEOTIDE SEQUENCE</scope>
    <source>
        <strain evidence="3">JCM 19140</strain>
    </source>
</reference>
<dbReference type="Proteomes" id="UP001209318">
    <property type="component" value="Unassembled WGS sequence"/>
</dbReference>
<evidence type="ECO:0000313" key="4">
    <source>
        <dbReference type="Proteomes" id="UP001209318"/>
    </source>
</evidence>
<comment type="caution">
    <text evidence="3">The sequence shown here is derived from an EMBL/GenBank/DDBJ whole genome shotgun (WGS) entry which is preliminary data.</text>
</comment>
<gene>
    <name evidence="3" type="ORF">OEV98_08375</name>
</gene>